<dbReference type="RefSeq" id="WP_058776528.1">
    <property type="nucleotide sequence ID" value="NZ_JBBCXI010000008.1"/>
</dbReference>
<proteinExistence type="predicted"/>
<dbReference type="Pfam" id="PF11008">
    <property type="entry name" value="DUF2846"/>
    <property type="match status" value="1"/>
</dbReference>
<gene>
    <name evidence="7" type="ORF">SA3R_02605</name>
</gene>
<feature type="signal peptide" evidence="5">
    <location>
        <begin position="1"/>
        <end position="25"/>
    </location>
</feature>
<sequence>MKIAKKLLLASLVCAPVFTTFSTQAQNSFGAAWRSLSPVSAEQARVVYYRPASLTGEKPANIYVDGEFHTSLLAGGYTVFCVAPGTHSLGSYVNDAPDYQGKRAQSWTDKLAAGKTYYIRANLDDSGRPLVVSQQQAQQELLSTKRQAHLLSRASSVQRCQEGTTEAYDNYAFSSDLLFRFGSANSNDISAQGREALSSFAGMLKKENAAQRHIIVTGFTDPIGSDSSNMALGQRRAEAVKALLIAQGMNAANITAQSMGESQVDTNCSGSLQEQKACYASERRVIISVENK</sequence>
<dbReference type="InterPro" id="IPR022548">
    <property type="entry name" value="DUF2846"/>
</dbReference>
<evidence type="ECO:0000256" key="5">
    <source>
        <dbReference type="SAM" id="SignalP"/>
    </source>
</evidence>
<dbReference type="SUPFAM" id="SSF103088">
    <property type="entry name" value="OmpA-like"/>
    <property type="match status" value="1"/>
</dbReference>
<keyword evidence="3" id="KW-0998">Cell outer membrane</keyword>
<dbReference type="AlphaFoldDB" id="A0A8E1S2K5"/>
<dbReference type="PANTHER" id="PTHR30329">
    <property type="entry name" value="STATOR ELEMENT OF FLAGELLAR MOTOR COMPLEX"/>
    <property type="match status" value="1"/>
</dbReference>
<dbReference type="EMBL" id="LDSE01000004">
    <property type="protein sequence ID" value="KTS69530.1"/>
    <property type="molecule type" value="Genomic_DNA"/>
</dbReference>
<dbReference type="InterPro" id="IPR006665">
    <property type="entry name" value="OmpA-like"/>
</dbReference>
<reference evidence="7 8" key="1">
    <citation type="journal article" date="2016" name="Front. Microbiol.">
        <title>Genomic Resource of Rice Seed Associated Bacteria.</title>
        <authorList>
            <person name="Midha S."/>
            <person name="Bansal K."/>
            <person name="Sharma S."/>
            <person name="Kumar N."/>
            <person name="Patil P.P."/>
            <person name="Chaudhry V."/>
            <person name="Patil P.B."/>
        </authorList>
    </citation>
    <scope>NUCLEOTIDE SEQUENCE [LARGE SCALE GENOMIC DNA]</scope>
    <source>
        <strain evidence="7 8">SA3</strain>
    </source>
</reference>
<feature type="chain" id="PRO_5034754614" evidence="5">
    <location>
        <begin position="26"/>
        <end position="292"/>
    </location>
</feature>
<dbReference type="GO" id="GO:0009279">
    <property type="term" value="C:cell outer membrane"/>
    <property type="evidence" value="ECO:0007669"/>
    <property type="project" value="UniProtKB-SubCell"/>
</dbReference>
<keyword evidence="5" id="KW-0732">Signal</keyword>
<evidence type="ECO:0000313" key="8">
    <source>
        <dbReference type="Proteomes" id="UP000071979"/>
    </source>
</evidence>
<evidence type="ECO:0000256" key="2">
    <source>
        <dbReference type="ARBA" id="ARBA00023136"/>
    </source>
</evidence>
<dbReference type="InterPro" id="IPR050330">
    <property type="entry name" value="Bact_OuterMem_StrucFunc"/>
</dbReference>
<comment type="caution">
    <text evidence="7">The sequence shown here is derived from an EMBL/GenBank/DDBJ whole genome shotgun (WGS) entry which is preliminary data.</text>
</comment>
<dbReference type="PROSITE" id="PS51123">
    <property type="entry name" value="OMPA_2"/>
    <property type="match status" value="1"/>
</dbReference>
<evidence type="ECO:0000256" key="4">
    <source>
        <dbReference type="PROSITE-ProRule" id="PRU00473"/>
    </source>
</evidence>
<keyword evidence="2 4" id="KW-0472">Membrane</keyword>
<protein>
    <submittedName>
        <fullName evidence="7">Membrane protein</fullName>
    </submittedName>
</protein>
<evidence type="ECO:0000256" key="1">
    <source>
        <dbReference type="ARBA" id="ARBA00004442"/>
    </source>
</evidence>
<dbReference type="Proteomes" id="UP000071979">
    <property type="component" value="Unassembled WGS sequence"/>
</dbReference>
<evidence type="ECO:0000259" key="6">
    <source>
        <dbReference type="PROSITE" id="PS51123"/>
    </source>
</evidence>
<evidence type="ECO:0000313" key="7">
    <source>
        <dbReference type="EMBL" id="KTS69530.1"/>
    </source>
</evidence>
<dbReference type="PRINTS" id="PR01021">
    <property type="entry name" value="OMPADOMAIN"/>
</dbReference>
<dbReference type="CDD" id="cd07185">
    <property type="entry name" value="OmpA_C-like"/>
    <property type="match status" value="1"/>
</dbReference>
<organism evidence="7 8">
    <name type="scientific">Pantoea dispersa</name>
    <dbReference type="NCBI Taxonomy" id="59814"/>
    <lineage>
        <taxon>Bacteria</taxon>
        <taxon>Pseudomonadati</taxon>
        <taxon>Pseudomonadota</taxon>
        <taxon>Gammaproteobacteria</taxon>
        <taxon>Enterobacterales</taxon>
        <taxon>Erwiniaceae</taxon>
        <taxon>Pantoea</taxon>
    </lineage>
</organism>
<name>A0A8E1S2K5_9GAMM</name>
<dbReference type="PANTHER" id="PTHR30329:SF21">
    <property type="entry name" value="LIPOPROTEIN YIAD-RELATED"/>
    <property type="match status" value="1"/>
</dbReference>
<dbReference type="Gene3D" id="3.30.1330.60">
    <property type="entry name" value="OmpA-like domain"/>
    <property type="match status" value="1"/>
</dbReference>
<feature type="domain" description="OmpA-like" evidence="6">
    <location>
        <begin position="166"/>
        <end position="292"/>
    </location>
</feature>
<comment type="subcellular location">
    <subcellularLocation>
        <location evidence="1">Cell outer membrane</location>
    </subcellularLocation>
</comment>
<dbReference type="InterPro" id="IPR006664">
    <property type="entry name" value="OMP_bac"/>
</dbReference>
<dbReference type="InterPro" id="IPR036737">
    <property type="entry name" value="OmpA-like_sf"/>
</dbReference>
<accession>A0A8E1S2K5</accession>
<dbReference type="Pfam" id="PF00691">
    <property type="entry name" value="OmpA"/>
    <property type="match status" value="1"/>
</dbReference>
<evidence type="ECO:0000256" key="3">
    <source>
        <dbReference type="ARBA" id="ARBA00023237"/>
    </source>
</evidence>